<keyword evidence="5" id="KW-0175">Coiled coil</keyword>
<reference evidence="9" key="1">
    <citation type="submission" date="2016-11" db="UniProtKB">
        <authorList>
            <consortium name="WormBaseParasite"/>
        </authorList>
    </citation>
    <scope>IDENTIFICATION</scope>
</reference>
<keyword evidence="1" id="KW-0479">Metal-binding</keyword>
<dbReference type="InterPro" id="IPR013083">
    <property type="entry name" value="Znf_RING/FYVE/PHD"/>
</dbReference>
<dbReference type="Pfam" id="PF13445">
    <property type="entry name" value="zf-RING_UBOX"/>
    <property type="match status" value="1"/>
</dbReference>
<keyword evidence="3" id="KW-0862">Zinc</keyword>
<dbReference type="GO" id="GO:0061630">
    <property type="term" value="F:ubiquitin protein ligase activity"/>
    <property type="evidence" value="ECO:0007669"/>
    <property type="project" value="TreeGrafter"/>
</dbReference>
<dbReference type="Proteomes" id="UP000095284">
    <property type="component" value="Unplaced"/>
</dbReference>
<accession>A0A1I7SVP9</accession>
<evidence type="ECO:0000313" key="9">
    <source>
        <dbReference type="WBParaSite" id="BXY_1712700.1"/>
    </source>
</evidence>
<dbReference type="InterPro" id="IPR001841">
    <property type="entry name" value="Znf_RING"/>
</dbReference>
<dbReference type="GO" id="GO:0008270">
    <property type="term" value="F:zinc ion binding"/>
    <property type="evidence" value="ECO:0007669"/>
    <property type="project" value="UniProtKB-KW"/>
</dbReference>
<proteinExistence type="predicted"/>
<dbReference type="Gene3D" id="3.30.40.10">
    <property type="entry name" value="Zinc/RING finger domain, C3HC4 (zinc finger)"/>
    <property type="match status" value="1"/>
</dbReference>
<evidence type="ECO:0000313" key="8">
    <source>
        <dbReference type="Proteomes" id="UP000095284"/>
    </source>
</evidence>
<keyword evidence="6" id="KW-0812">Transmembrane</keyword>
<evidence type="ECO:0000256" key="3">
    <source>
        <dbReference type="ARBA" id="ARBA00022833"/>
    </source>
</evidence>
<dbReference type="InterPro" id="IPR027370">
    <property type="entry name" value="Znf-RING_euk"/>
</dbReference>
<feature type="domain" description="RING-type" evidence="7">
    <location>
        <begin position="34"/>
        <end position="76"/>
    </location>
</feature>
<evidence type="ECO:0000256" key="6">
    <source>
        <dbReference type="SAM" id="Phobius"/>
    </source>
</evidence>
<sequence>MFEKLTGLLNNVIKFRKPIEEENEVMIDASLLSCPVCYNVFSDAPLVLPCGHTFCSDCFKQINRKRGVDGSCPICRKPFIKGKIYPKNYMVESILHSMCLVNEKTEEVEEKSTKNSLAFAVARLQKQNEMLTKEKFELRKAMAEQEKLIRWLWCLLVGVTVLFTAALMSIT</sequence>
<dbReference type="PANTHER" id="PTHR22791:SF34">
    <property type="entry name" value="RING-TYPE DOMAIN-CONTAINING PROTEIN"/>
    <property type="match status" value="1"/>
</dbReference>
<evidence type="ECO:0000256" key="5">
    <source>
        <dbReference type="SAM" id="Coils"/>
    </source>
</evidence>
<dbReference type="PANTHER" id="PTHR22791">
    <property type="entry name" value="RING-TYPE DOMAIN-CONTAINING PROTEIN"/>
    <property type="match status" value="1"/>
</dbReference>
<dbReference type="SMART" id="SM00184">
    <property type="entry name" value="RING"/>
    <property type="match status" value="1"/>
</dbReference>
<dbReference type="eggNOG" id="ENOG502SC5Q">
    <property type="taxonomic scope" value="Eukaryota"/>
</dbReference>
<dbReference type="InterPro" id="IPR051435">
    <property type="entry name" value="RING_finger_E3_ubiq-ligases"/>
</dbReference>
<feature type="transmembrane region" description="Helical" evidence="6">
    <location>
        <begin position="148"/>
        <end position="170"/>
    </location>
</feature>
<evidence type="ECO:0000256" key="1">
    <source>
        <dbReference type="ARBA" id="ARBA00022723"/>
    </source>
</evidence>
<dbReference type="PROSITE" id="PS50089">
    <property type="entry name" value="ZF_RING_2"/>
    <property type="match status" value="1"/>
</dbReference>
<dbReference type="WBParaSite" id="BXY_1712700.1">
    <property type="protein sequence ID" value="BXY_1712700.1"/>
    <property type="gene ID" value="BXY_1712700"/>
</dbReference>
<dbReference type="CDD" id="cd16564">
    <property type="entry name" value="RING-HC_RNF222"/>
    <property type="match status" value="1"/>
</dbReference>
<dbReference type="SUPFAM" id="SSF57850">
    <property type="entry name" value="RING/U-box"/>
    <property type="match status" value="1"/>
</dbReference>
<keyword evidence="2 4" id="KW-0863">Zinc-finger</keyword>
<dbReference type="AlphaFoldDB" id="A0A1I7SVP9"/>
<protein>
    <submittedName>
        <fullName evidence="9">RING-type domain-containing protein</fullName>
    </submittedName>
</protein>
<dbReference type="GO" id="GO:0016567">
    <property type="term" value="P:protein ubiquitination"/>
    <property type="evidence" value="ECO:0007669"/>
    <property type="project" value="TreeGrafter"/>
</dbReference>
<organism evidence="8 9">
    <name type="scientific">Bursaphelenchus xylophilus</name>
    <name type="common">Pinewood nematode worm</name>
    <name type="synonym">Aphelenchoides xylophilus</name>
    <dbReference type="NCBI Taxonomy" id="6326"/>
    <lineage>
        <taxon>Eukaryota</taxon>
        <taxon>Metazoa</taxon>
        <taxon>Ecdysozoa</taxon>
        <taxon>Nematoda</taxon>
        <taxon>Chromadorea</taxon>
        <taxon>Rhabditida</taxon>
        <taxon>Tylenchina</taxon>
        <taxon>Tylenchomorpha</taxon>
        <taxon>Aphelenchoidea</taxon>
        <taxon>Aphelenchoididae</taxon>
        <taxon>Bursaphelenchus</taxon>
    </lineage>
</organism>
<evidence type="ECO:0000256" key="2">
    <source>
        <dbReference type="ARBA" id="ARBA00022771"/>
    </source>
</evidence>
<keyword evidence="6" id="KW-1133">Transmembrane helix</keyword>
<keyword evidence="6" id="KW-0472">Membrane</keyword>
<evidence type="ECO:0000256" key="4">
    <source>
        <dbReference type="PROSITE-ProRule" id="PRU00175"/>
    </source>
</evidence>
<evidence type="ECO:0000259" key="7">
    <source>
        <dbReference type="PROSITE" id="PS50089"/>
    </source>
</evidence>
<name>A0A1I7SVP9_BURXY</name>
<feature type="coiled-coil region" evidence="5">
    <location>
        <begin position="121"/>
        <end position="148"/>
    </location>
</feature>